<evidence type="ECO:0000313" key="2">
    <source>
        <dbReference type="EMBL" id="KAG0651755.1"/>
    </source>
</evidence>
<evidence type="ECO:0008006" key="4">
    <source>
        <dbReference type="Google" id="ProtNLM"/>
    </source>
</evidence>
<evidence type="ECO:0000313" key="3">
    <source>
        <dbReference type="Proteomes" id="UP000785200"/>
    </source>
</evidence>
<comment type="caution">
    <text evidence="2">The sequence shown here is derived from an EMBL/GenBank/DDBJ whole genome shotgun (WGS) entry which is preliminary data.</text>
</comment>
<evidence type="ECO:0000256" key="1">
    <source>
        <dbReference type="SAM" id="MobiDB-lite"/>
    </source>
</evidence>
<dbReference type="Pfam" id="PF11905">
    <property type="entry name" value="DUF3425"/>
    <property type="match status" value="1"/>
</dbReference>
<feature type="compositionally biased region" description="Polar residues" evidence="1">
    <location>
        <begin position="80"/>
        <end position="102"/>
    </location>
</feature>
<dbReference type="Proteomes" id="UP000785200">
    <property type="component" value="Unassembled WGS sequence"/>
</dbReference>
<dbReference type="CDD" id="cd14688">
    <property type="entry name" value="bZIP_YAP"/>
    <property type="match status" value="1"/>
</dbReference>
<proteinExistence type="predicted"/>
<dbReference type="EMBL" id="VNKQ01000004">
    <property type="protein sequence ID" value="KAG0651755.1"/>
    <property type="molecule type" value="Genomic_DNA"/>
</dbReference>
<feature type="region of interest" description="Disordered" evidence="1">
    <location>
        <begin position="80"/>
        <end position="106"/>
    </location>
</feature>
<dbReference type="PANTHER" id="PTHR38116">
    <property type="entry name" value="CHROMOSOME 7, WHOLE GENOME SHOTGUN SEQUENCE"/>
    <property type="match status" value="1"/>
</dbReference>
<dbReference type="InterPro" id="IPR021833">
    <property type="entry name" value="DUF3425"/>
</dbReference>
<name>A0A9P6VPD9_9HELO</name>
<dbReference type="PANTHER" id="PTHR38116:SF1">
    <property type="entry name" value="BZIP DOMAIN-CONTAINING PROTEIN"/>
    <property type="match status" value="1"/>
</dbReference>
<dbReference type="OrthoDB" id="125347at2759"/>
<reference evidence="2" key="1">
    <citation type="submission" date="2019-07" db="EMBL/GenBank/DDBJ databases">
        <title>Hyphodiscus hymeniophilus genome sequencing and assembly.</title>
        <authorList>
            <person name="Kramer G."/>
            <person name="Nodwell J."/>
        </authorList>
    </citation>
    <scope>NUCLEOTIDE SEQUENCE</scope>
    <source>
        <strain evidence="2">ATCC 34498</strain>
    </source>
</reference>
<protein>
    <recommendedName>
        <fullName evidence="4">BZIP domain-containing protein</fullName>
    </recommendedName>
</protein>
<organism evidence="2 3">
    <name type="scientific">Hyphodiscus hymeniophilus</name>
    <dbReference type="NCBI Taxonomy" id="353542"/>
    <lineage>
        <taxon>Eukaryota</taxon>
        <taxon>Fungi</taxon>
        <taxon>Dikarya</taxon>
        <taxon>Ascomycota</taxon>
        <taxon>Pezizomycotina</taxon>
        <taxon>Leotiomycetes</taxon>
        <taxon>Helotiales</taxon>
        <taxon>Hyphodiscaceae</taxon>
        <taxon>Hyphodiscus</taxon>
    </lineage>
</organism>
<sequence length="333" mass="38091">MHGAEISKDDWIVIDERQERKKRQNRLNQRALRERKRKDEVRVVTGKRPYRVSRWRIGFGGESQEQHRVNPSCLTVHTHISTPRQPSDEQSIEQYARGQSTPEPGLEPLSALVERIKPKACSTPSSSVNFPLSADHLIRLIHQNVFFALMQNKSILSTTTYLTKPAVQSPALVIPPSRDFCDGLTLIHPIIEHPLPQSLHPTPLQSTIPHAAWLNIFPWPRFRDNLIVNESIFDGGDLLCDLFGDLFAYNGPSRNEIDFDKSGGGEKEDGVHGGRRGLIIWGEPWDTEAWEVTQGFMEKWSWLLTGCEDLVEVSNRRRATRDEDPLRWEVVIE</sequence>
<dbReference type="AlphaFoldDB" id="A0A9P6VPD9"/>
<gene>
    <name evidence="2" type="ORF">D0Z07_1900</name>
</gene>
<keyword evidence="3" id="KW-1185">Reference proteome</keyword>
<accession>A0A9P6VPD9</accession>